<evidence type="ECO:0000256" key="4">
    <source>
        <dbReference type="ARBA" id="ARBA00022737"/>
    </source>
</evidence>
<reference evidence="8" key="1">
    <citation type="journal article" date="2023" name="Nat. Commun.">
        <title>Diploid and tetraploid genomes of Acorus and the evolution of monocots.</title>
        <authorList>
            <person name="Ma L."/>
            <person name="Liu K.W."/>
            <person name="Li Z."/>
            <person name="Hsiao Y.Y."/>
            <person name="Qi Y."/>
            <person name="Fu T."/>
            <person name="Tang G.D."/>
            <person name="Zhang D."/>
            <person name="Sun W.H."/>
            <person name="Liu D.K."/>
            <person name="Li Y."/>
            <person name="Chen G.Z."/>
            <person name="Liu X.D."/>
            <person name="Liao X.Y."/>
            <person name="Jiang Y.T."/>
            <person name="Yu X."/>
            <person name="Hao Y."/>
            <person name="Huang J."/>
            <person name="Zhao X.W."/>
            <person name="Ke S."/>
            <person name="Chen Y.Y."/>
            <person name="Wu W.L."/>
            <person name="Hsu J.L."/>
            <person name="Lin Y.F."/>
            <person name="Huang M.D."/>
            <person name="Li C.Y."/>
            <person name="Huang L."/>
            <person name="Wang Z.W."/>
            <person name="Zhao X."/>
            <person name="Zhong W.Y."/>
            <person name="Peng D.H."/>
            <person name="Ahmad S."/>
            <person name="Lan S."/>
            <person name="Zhang J.S."/>
            <person name="Tsai W.C."/>
            <person name="Van de Peer Y."/>
            <person name="Liu Z.J."/>
        </authorList>
    </citation>
    <scope>NUCLEOTIDE SEQUENCE</scope>
    <source>
        <strain evidence="8">CP</strain>
    </source>
</reference>
<evidence type="ECO:0000256" key="2">
    <source>
        <dbReference type="ARBA" id="ARBA00005434"/>
    </source>
</evidence>
<evidence type="ECO:0000256" key="1">
    <source>
        <dbReference type="ARBA" id="ARBA00004123"/>
    </source>
</evidence>
<dbReference type="InterPro" id="IPR015943">
    <property type="entry name" value="WD40/YVTN_repeat-like_dom_sf"/>
</dbReference>
<dbReference type="InterPro" id="IPR033312">
    <property type="entry name" value="DDB2"/>
</dbReference>
<dbReference type="GO" id="GO:0080008">
    <property type="term" value="C:Cul4-RING E3 ubiquitin ligase complex"/>
    <property type="evidence" value="ECO:0007669"/>
    <property type="project" value="InterPro"/>
</dbReference>
<dbReference type="GO" id="GO:0003684">
    <property type="term" value="F:damaged DNA binding"/>
    <property type="evidence" value="ECO:0007669"/>
    <property type="project" value="InterPro"/>
</dbReference>
<dbReference type="PANTHER" id="PTHR15169:SF0">
    <property type="entry name" value="DNA DAMAGE-BINDING PROTEIN 2"/>
    <property type="match status" value="1"/>
</dbReference>
<dbReference type="PANTHER" id="PTHR15169">
    <property type="entry name" value="DAMAGE-SPECIFIC DNA BINDING PROTEIN 2"/>
    <property type="match status" value="1"/>
</dbReference>
<dbReference type="AlphaFoldDB" id="A0AAV9DEC5"/>
<keyword evidence="5" id="KW-0833">Ubl conjugation pathway</keyword>
<sequence length="112" mass="12708">MSTGQLVAEVMESNITTISPVNKLHPRDDILATGSSRSIFIWRPKEASKPEEEQQGKRFKAFTCGKNEKKSKGKFDDESDDDFGDFIRNSKRSRALKSERKPTQAKQSKSRT</sequence>
<evidence type="ECO:0000256" key="3">
    <source>
        <dbReference type="ARBA" id="ARBA00022574"/>
    </source>
</evidence>
<comment type="caution">
    <text evidence="8">The sequence shown here is derived from an EMBL/GenBank/DDBJ whole genome shotgun (WGS) entry which is preliminary data.</text>
</comment>
<feature type="compositionally biased region" description="Basic and acidic residues" evidence="7">
    <location>
        <begin position="66"/>
        <end position="76"/>
    </location>
</feature>
<evidence type="ECO:0000256" key="6">
    <source>
        <dbReference type="ARBA" id="ARBA00023242"/>
    </source>
</evidence>
<keyword evidence="6" id="KW-0539">Nucleus</keyword>
<accession>A0AAV9DEC5</accession>
<evidence type="ECO:0000256" key="7">
    <source>
        <dbReference type="SAM" id="MobiDB-lite"/>
    </source>
</evidence>
<gene>
    <name evidence="8" type="primary">DDB2</name>
    <name evidence="8" type="ORF">QJS10_CPB14g01749</name>
</gene>
<evidence type="ECO:0000256" key="5">
    <source>
        <dbReference type="ARBA" id="ARBA00022786"/>
    </source>
</evidence>
<protein>
    <submittedName>
        <fullName evidence="8">Protein DAMAGED DNA-BINDING 2</fullName>
    </submittedName>
</protein>
<feature type="compositionally biased region" description="Basic and acidic residues" evidence="7">
    <location>
        <begin position="43"/>
        <end position="56"/>
    </location>
</feature>
<dbReference type="Proteomes" id="UP001180020">
    <property type="component" value="Unassembled WGS sequence"/>
</dbReference>
<dbReference type="GO" id="GO:0006281">
    <property type="term" value="P:DNA repair"/>
    <property type="evidence" value="ECO:0007669"/>
    <property type="project" value="InterPro"/>
</dbReference>
<proteinExistence type="inferred from homology"/>
<comment type="subcellular location">
    <subcellularLocation>
        <location evidence="1">Nucleus</location>
    </subcellularLocation>
</comment>
<keyword evidence="8" id="KW-0238">DNA-binding</keyword>
<name>A0AAV9DEC5_ACOCL</name>
<feature type="region of interest" description="Disordered" evidence="7">
    <location>
        <begin position="42"/>
        <end position="112"/>
    </location>
</feature>
<dbReference type="Gene3D" id="2.130.10.10">
    <property type="entry name" value="YVTN repeat-like/Quinoprotein amine dehydrogenase"/>
    <property type="match status" value="1"/>
</dbReference>
<dbReference type="GO" id="GO:0009411">
    <property type="term" value="P:response to UV"/>
    <property type="evidence" value="ECO:0007669"/>
    <property type="project" value="TreeGrafter"/>
</dbReference>
<evidence type="ECO:0000313" key="9">
    <source>
        <dbReference type="Proteomes" id="UP001180020"/>
    </source>
</evidence>
<evidence type="ECO:0000313" key="8">
    <source>
        <dbReference type="EMBL" id="KAK1299259.1"/>
    </source>
</evidence>
<organism evidence="8 9">
    <name type="scientific">Acorus calamus</name>
    <name type="common">Sweet flag</name>
    <dbReference type="NCBI Taxonomy" id="4465"/>
    <lineage>
        <taxon>Eukaryota</taxon>
        <taxon>Viridiplantae</taxon>
        <taxon>Streptophyta</taxon>
        <taxon>Embryophyta</taxon>
        <taxon>Tracheophyta</taxon>
        <taxon>Spermatophyta</taxon>
        <taxon>Magnoliopsida</taxon>
        <taxon>Liliopsida</taxon>
        <taxon>Acoraceae</taxon>
        <taxon>Acorus</taxon>
    </lineage>
</organism>
<dbReference type="EMBL" id="JAUJYO010000014">
    <property type="protein sequence ID" value="KAK1299259.1"/>
    <property type="molecule type" value="Genomic_DNA"/>
</dbReference>
<reference evidence="8" key="2">
    <citation type="submission" date="2023-06" db="EMBL/GenBank/DDBJ databases">
        <authorList>
            <person name="Ma L."/>
            <person name="Liu K.-W."/>
            <person name="Li Z."/>
            <person name="Hsiao Y.-Y."/>
            <person name="Qi Y."/>
            <person name="Fu T."/>
            <person name="Tang G."/>
            <person name="Zhang D."/>
            <person name="Sun W.-H."/>
            <person name="Liu D.-K."/>
            <person name="Li Y."/>
            <person name="Chen G.-Z."/>
            <person name="Liu X.-D."/>
            <person name="Liao X.-Y."/>
            <person name="Jiang Y.-T."/>
            <person name="Yu X."/>
            <person name="Hao Y."/>
            <person name="Huang J."/>
            <person name="Zhao X.-W."/>
            <person name="Ke S."/>
            <person name="Chen Y.-Y."/>
            <person name="Wu W.-L."/>
            <person name="Hsu J.-L."/>
            <person name="Lin Y.-F."/>
            <person name="Huang M.-D."/>
            <person name="Li C.-Y."/>
            <person name="Huang L."/>
            <person name="Wang Z.-W."/>
            <person name="Zhao X."/>
            <person name="Zhong W.-Y."/>
            <person name="Peng D.-H."/>
            <person name="Ahmad S."/>
            <person name="Lan S."/>
            <person name="Zhang J.-S."/>
            <person name="Tsai W.-C."/>
            <person name="Van De Peer Y."/>
            <person name="Liu Z.-J."/>
        </authorList>
    </citation>
    <scope>NUCLEOTIDE SEQUENCE</scope>
    <source>
        <strain evidence="8">CP</strain>
        <tissue evidence="8">Leaves</tissue>
    </source>
</reference>
<keyword evidence="3" id="KW-0853">WD repeat</keyword>
<keyword evidence="9" id="KW-1185">Reference proteome</keyword>
<dbReference type="GO" id="GO:0005634">
    <property type="term" value="C:nucleus"/>
    <property type="evidence" value="ECO:0007669"/>
    <property type="project" value="UniProtKB-SubCell"/>
</dbReference>
<comment type="similarity">
    <text evidence="2">Belongs to the WD repeat DDB2/WDR76 family.</text>
</comment>
<keyword evidence="4" id="KW-0677">Repeat</keyword>